<feature type="region of interest" description="Disordered" evidence="1">
    <location>
        <begin position="66"/>
        <end position="152"/>
    </location>
</feature>
<dbReference type="OrthoDB" id="3400080at2759"/>
<dbReference type="Proteomes" id="UP000076738">
    <property type="component" value="Unassembled WGS sequence"/>
</dbReference>
<evidence type="ECO:0000313" key="3">
    <source>
        <dbReference type="Proteomes" id="UP000076738"/>
    </source>
</evidence>
<dbReference type="AlphaFoldDB" id="A0A167L4M1"/>
<proteinExistence type="predicted"/>
<feature type="compositionally biased region" description="Low complexity" evidence="1">
    <location>
        <begin position="105"/>
        <end position="116"/>
    </location>
</feature>
<reference evidence="2 3" key="1">
    <citation type="journal article" date="2016" name="Mol. Biol. Evol.">
        <title>Comparative Genomics of Early-Diverging Mushroom-Forming Fungi Provides Insights into the Origins of Lignocellulose Decay Capabilities.</title>
        <authorList>
            <person name="Nagy L.G."/>
            <person name="Riley R."/>
            <person name="Tritt A."/>
            <person name="Adam C."/>
            <person name="Daum C."/>
            <person name="Floudas D."/>
            <person name="Sun H."/>
            <person name="Yadav J.S."/>
            <person name="Pangilinan J."/>
            <person name="Larsson K.H."/>
            <person name="Matsuura K."/>
            <person name="Barry K."/>
            <person name="Labutti K."/>
            <person name="Kuo R."/>
            <person name="Ohm R.A."/>
            <person name="Bhattacharya S.S."/>
            <person name="Shirouzu T."/>
            <person name="Yoshinaga Y."/>
            <person name="Martin F.M."/>
            <person name="Grigoriev I.V."/>
            <person name="Hibbett D.S."/>
        </authorList>
    </citation>
    <scope>NUCLEOTIDE SEQUENCE [LARGE SCALE GENOMIC DNA]</scope>
    <source>
        <strain evidence="2 3">TUFC12733</strain>
    </source>
</reference>
<name>A0A167L4M1_CALVF</name>
<protein>
    <submittedName>
        <fullName evidence="2">Uncharacterized protein</fullName>
    </submittedName>
</protein>
<evidence type="ECO:0000313" key="2">
    <source>
        <dbReference type="EMBL" id="KZO95322.1"/>
    </source>
</evidence>
<evidence type="ECO:0000256" key="1">
    <source>
        <dbReference type="SAM" id="MobiDB-lite"/>
    </source>
</evidence>
<sequence length="372" mass="39594">MFTLLLARASTSRALLSTRHARPPLRWRKYSTIPSTSAAEPARAGDTPESTLAAAAAALDAISGAAEAEGEGSVTPGDTATNTHAAAEDTPIDAVTTTELSSTGTPDVVADAATPAPDAPTPTPDAPTPDTSIPSPRLSPRPRDSRSKPTPRQLDLARRLVEHSAPGAEKLHKNVTAEQLSAWITKALETTPIPPTPSQLAAVRHMIEAGAPNADQVHEKMTYQEISNWINQSKVYGNYVPPKKIPSGNSRFRPATATQLELARRLSASMGLTAPYPEATATKGDVSDFISYCRAELLKQGKPLFLPREEERDFPATDRQRLKLERMEVVLGPDATRGEASDRISEIQKEMGVTWGIPEAGNNIPPAAAAAG</sequence>
<feature type="compositionally biased region" description="Polar residues" evidence="1">
    <location>
        <begin position="95"/>
        <end position="104"/>
    </location>
</feature>
<accession>A0A167L4M1</accession>
<feature type="compositionally biased region" description="Pro residues" evidence="1">
    <location>
        <begin position="117"/>
        <end position="127"/>
    </location>
</feature>
<feature type="compositionally biased region" description="Low complexity" evidence="1">
    <location>
        <begin position="128"/>
        <end position="138"/>
    </location>
</feature>
<gene>
    <name evidence="2" type="ORF">CALVIDRAFT_564740</name>
</gene>
<organism evidence="2 3">
    <name type="scientific">Calocera viscosa (strain TUFC12733)</name>
    <dbReference type="NCBI Taxonomy" id="1330018"/>
    <lineage>
        <taxon>Eukaryota</taxon>
        <taxon>Fungi</taxon>
        <taxon>Dikarya</taxon>
        <taxon>Basidiomycota</taxon>
        <taxon>Agaricomycotina</taxon>
        <taxon>Dacrymycetes</taxon>
        <taxon>Dacrymycetales</taxon>
        <taxon>Dacrymycetaceae</taxon>
        <taxon>Calocera</taxon>
    </lineage>
</organism>
<dbReference type="EMBL" id="KV417289">
    <property type="protein sequence ID" value="KZO95322.1"/>
    <property type="molecule type" value="Genomic_DNA"/>
</dbReference>
<keyword evidence="3" id="KW-1185">Reference proteome</keyword>